<feature type="region of interest" description="Disordered" evidence="9">
    <location>
        <begin position="61"/>
        <end position="92"/>
    </location>
</feature>
<dbReference type="PANTHER" id="PTHR12537:SF12">
    <property type="entry name" value="MATERNAL PROTEIN PUMILIO"/>
    <property type="match status" value="1"/>
</dbReference>
<feature type="compositionally biased region" description="Polar residues" evidence="9">
    <location>
        <begin position="319"/>
        <end position="336"/>
    </location>
</feature>
<feature type="compositionally biased region" description="Polar residues" evidence="9">
    <location>
        <begin position="879"/>
        <end position="891"/>
    </location>
</feature>
<keyword evidence="2" id="KW-0963">Cytoplasm</keyword>
<dbReference type="GO" id="GO:0000288">
    <property type="term" value="P:nuclear-transcribed mRNA catabolic process, deadenylation-dependent decay"/>
    <property type="evidence" value="ECO:0007669"/>
    <property type="project" value="TreeGrafter"/>
</dbReference>
<organism evidence="11 12">
    <name type="scientific">Uncinula necator</name>
    <name type="common">Grape powdery mildew</name>
    <dbReference type="NCBI Taxonomy" id="52586"/>
    <lineage>
        <taxon>Eukaryota</taxon>
        <taxon>Fungi</taxon>
        <taxon>Dikarya</taxon>
        <taxon>Ascomycota</taxon>
        <taxon>Pezizomycotina</taxon>
        <taxon>Leotiomycetes</taxon>
        <taxon>Erysiphales</taxon>
        <taxon>Erysiphaceae</taxon>
        <taxon>Erysiphe</taxon>
    </lineage>
</organism>
<protein>
    <recommendedName>
        <fullName evidence="7">Pumilio homology domain family member 3</fullName>
    </recommendedName>
</protein>
<dbReference type="Gene3D" id="1.25.10.10">
    <property type="entry name" value="Leucine-rich Repeat Variant"/>
    <property type="match status" value="1"/>
</dbReference>
<dbReference type="InterPro" id="IPR033133">
    <property type="entry name" value="PUM-HD"/>
</dbReference>
<dbReference type="PROSITE" id="PS50302">
    <property type="entry name" value="PUM"/>
    <property type="match status" value="7"/>
</dbReference>
<name>A0A0B1P3P7_UNCNE</name>
<evidence type="ECO:0000259" key="10">
    <source>
        <dbReference type="PROSITE" id="PS50303"/>
    </source>
</evidence>
<evidence type="ECO:0000256" key="8">
    <source>
        <dbReference type="PROSITE-ProRule" id="PRU00317"/>
    </source>
</evidence>
<keyword evidence="4" id="KW-0694">RNA-binding</keyword>
<dbReference type="PROSITE" id="PS50303">
    <property type="entry name" value="PUM_HD"/>
    <property type="match status" value="1"/>
</dbReference>
<evidence type="ECO:0000313" key="12">
    <source>
        <dbReference type="Proteomes" id="UP000030854"/>
    </source>
</evidence>
<dbReference type="CDD" id="cd07920">
    <property type="entry name" value="Pumilio"/>
    <property type="match status" value="1"/>
</dbReference>
<feature type="compositionally biased region" description="Polar residues" evidence="9">
    <location>
        <begin position="126"/>
        <end position="167"/>
    </location>
</feature>
<feature type="domain" description="PUM-HD" evidence="10">
    <location>
        <begin position="488"/>
        <end position="830"/>
    </location>
</feature>
<dbReference type="FunFam" id="1.25.10.10:FF:000004">
    <property type="entry name" value="Pumilio homolog 1 isoform 2"/>
    <property type="match status" value="1"/>
</dbReference>
<evidence type="ECO:0000256" key="9">
    <source>
        <dbReference type="SAM" id="MobiDB-lite"/>
    </source>
</evidence>
<feature type="repeat" description="Pumilio" evidence="8">
    <location>
        <begin position="767"/>
        <end position="804"/>
    </location>
</feature>
<evidence type="ECO:0000256" key="3">
    <source>
        <dbReference type="ARBA" id="ARBA00022737"/>
    </source>
</evidence>
<dbReference type="STRING" id="52586.A0A0B1P3P7"/>
<feature type="region of interest" description="Disordered" evidence="9">
    <location>
        <begin position="1"/>
        <end position="20"/>
    </location>
</feature>
<dbReference type="InterPro" id="IPR011989">
    <property type="entry name" value="ARM-like"/>
</dbReference>
<reference evidence="11 12" key="1">
    <citation type="journal article" date="2014" name="BMC Genomics">
        <title>Adaptive genomic structural variation in the grape powdery mildew pathogen, Erysiphe necator.</title>
        <authorList>
            <person name="Jones L."/>
            <person name="Riaz S."/>
            <person name="Morales-Cruz A."/>
            <person name="Amrine K.C."/>
            <person name="McGuire B."/>
            <person name="Gubler W.D."/>
            <person name="Walker M.A."/>
            <person name="Cantu D."/>
        </authorList>
    </citation>
    <scope>NUCLEOTIDE SEQUENCE [LARGE SCALE GENOMIC DNA]</scope>
    <source>
        <strain evidence="12">c</strain>
    </source>
</reference>
<evidence type="ECO:0000313" key="11">
    <source>
        <dbReference type="EMBL" id="KHJ31970.1"/>
    </source>
</evidence>
<evidence type="ECO:0000256" key="4">
    <source>
        <dbReference type="ARBA" id="ARBA00022884"/>
    </source>
</evidence>
<feature type="repeat" description="Pumilio" evidence="8">
    <location>
        <begin position="618"/>
        <end position="653"/>
    </location>
</feature>
<keyword evidence="12" id="KW-1185">Reference proteome</keyword>
<dbReference type="EMBL" id="JNVN01002438">
    <property type="protein sequence ID" value="KHJ31970.1"/>
    <property type="molecule type" value="Genomic_DNA"/>
</dbReference>
<dbReference type="InterPro" id="IPR016024">
    <property type="entry name" value="ARM-type_fold"/>
</dbReference>
<dbReference type="GO" id="GO:0005737">
    <property type="term" value="C:cytoplasm"/>
    <property type="evidence" value="ECO:0007669"/>
    <property type="project" value="UniProtKB-SubCell"/>
</dbReference>
<dbReference type="PANTHER" id="PTHR12537">
    <property type="entry name" value="RNA BINDING PROTEIN PUMILIO-RELATED"/>
    <property type="match status" value="1"/>
</dbReference>
<dbReference type="Proteomes" id="UP000030854">
    <property type="component" value="Unassembled WGS sequence"/>
</dbReference>
<evidence type="ECO:0000256" key="1">
    <source>
        <dbReference type="ARBA" id="ARBA00004496"/>
    </source>
</evidence>
<dbReference type="InterPro" id="IPR001313">
    <property type="entry name" value="Pumilio_RNA-bd_rpt"/>
</dbReference>
<dbReference type="OrthoDB" id="668540at2759"/>
<feature type="region of interest" description="Disordered" evidence="9">
    <location>
        <begin position="114"/>
        <end position="167"/>
    </location>
</feature>
<dbReference type="SMART" id="SM00025">
    <property type="entry name" value="Pumilio"/>
    <property type="match status" value="8"/>
</dbReference>
<comment type="caution">
    <text evidence="11">The sequence shown here is derived from an EMBL/GenBank/DDBJ whole genome shotgun (WGS) entry which is preliminary data.</text>
</comment>
<feature type="repeat" description="Pumilio" evidence="8">
    <location>
        <begin position="654"/>
        <end position="689"/>
    </location>
</feature>
<dbReference type="Pfam" id="PF00806">
    <property type="entry name" value="PUF"/>
    <property type="match status" value="8"/>
</dbReference>
<accession>A0A0B1P3P7</accession>
<comment type="subcellular location">
    <subcellularLocation>
        <location evidence="1">Cytoplasm</location>
    </subcellularLocation>
</comment>
<feature type="region of interest" description="Disordered" evidence="9">
    <location>
        <begin position="870"/>
        <end position="891"/>
    </location>
</feature>
<dbReference type="GO" id="GO:0003730">
    <property type="term" value="F:mRNA 3'-UTR binding"/>
    <property type="evidence" value="ECO:0007669"/>
    <property type="project" value="TreeGrafter"/>
</dbReference>
<evidence type="ECO:0000256" key="7">
    <source>
        <dbReference type="ARBA" id="ARBA00081811"/>
    </source>
</evidence>
<feature type="region of interest" description="Disordered" evidence="9">
    <location>
        <begin position="264"/>
        <end position="336"/>
    </location>
</feature>
<dbReference type="HOGENOM" id="CLU_004017_4_0_1"/>
<feature type="repeat" description="Pumilio" evidence="8">
    <location>
        <begin position="546"/>
        <end position="581"/>
    </location>
</feature>
<dbReference type="InterPro" id="IPR033712">
    <property type="entry name" value="Pumilio_RNA-bd"/>
</dbReference>
<feature type="compositionally biased region" description="Low complexity" evidence="9">
    <location>
        <begin position="75"/>
        <end position="92"/>
    </location>
</feature>
<feature type="repeat" description="Pumilio" evidence="8">
    <location>
        <begin position="690"/>
        <end position="728"/>
    </location>
</feature>
<dbReference type="AlphaFoldDB" id="A0A0B1P3P7"/>
<feature type="region of interest" description="Disordered" evidence="9">
    <location>
        <begin position="374"/>
        <end position="419"/>
    </location>
</feature>
<keyword evidence="3" id="KW-0677">Repeat</keyword>
<gene>
    <name evidence="11" type="ORF">EV44_g4799</name>
</gene>
<feature type="repeat" description="Pumilio" evidence="8">
    <location>
        <begin position="510"/>
        <end position="545"/>
    </location>
</feature>
<comment type="function">
    <text evidence="5">RNA-binding nucleolar protein required for pre-rRNA processing. Involved in production of 18S rRNA and assembly of small ribosomal subunit.</text>
</comment>
<evidence type="ECO:0000256" key="2">
    <source>
        <dbReference type="ARBA" id="ARBA00022490"/>
    </source>
</evidence>
<dbReference type="SUPFAM" id="SSF48371">
    <property type="entry name" value="ARM repeat"/>
    <property type="match status" value="1"/>
</dbReference>
<proteinExistence type="inferred from homology"/>
<feature type="repeat" description="Pumilio" evidence="8">
    <location>
        <begin position="582"/>
        <end position="617"/>
    </location>
</feature>
<evidence type="ECO:0000256" key="5">
    <source>
        <dbReference type="ARBA" id="ARBA00024893"/>
    </source>
</evidence>
<comment type="similarity">
    <text evidence="6">Belongs to the PUF3 family.</text>
</comment>
<sequence length="891" mass="100008">MSTATSRPANPMTNTVGNNRYTGFSSCSIGRISEPATLGSSFGKNNNAWQSNNETWTINNIGQGASNPIRDTLKSSAGSSSDSSDIHNGSSTLAASSEAESWLDHSWKQLRNNSPKIQLRNEKNLPPTSLKASPFSKAQSIQETPNKYQNSTQSTFSHGLSLSRSQAKNHGGLDSLLAPYNFVREDTAKHDNNDKSSLSYINFDKFSMELSRYLPNEGTPSRDGSVMTSGASDPEINSNSALFGDGIIQPTLASKNTIISSIPSQSSSYTSLESPNVRQTDSHLFDVSPTTSNLSEGMESDVEDSTSSPNIRQRRSHNRSSLGLQYFPSPTKTTTWNENPHVINMKKFYSYRIPQNQEYNDKTYGFTERRLVSSSDVENKQCPSRPINPHITSSRVDRYDQNSSRTPQGPSRLEKTARNENSACPPAYVLDAQLQSQMRPYFYELPRATLRSDQLNFACGYPMLIPPYQSPQLILTHLAKEQDVGIGFRSALLEEFRNNSKYNKKYELKDLHYHIVEFCGDQHGSRFIQTKLETANSDDKEQIFREIQPNALQLMTDVYGNYVIQKLFEHGNQVQKRVLAQQLKNHVMELSLQMYGCRVVQKALEHVLDDQQARLIEELKVDIMKCVKDQNGNHVVQKAIERVPSKYIQFIIDAFQGKVEFLAVHPYGCRVIQRILEFCKPHDQANILKELHECSEMLISHQYGNYVIQHVIQHGTAQDRDKIQNIVSGKLLKFSKHKFASNVVERCIIFGSEEQRRQMASLLTASNIDGTSSLQLMMKDQFGNYVIQKLLAKLNGNEKSIFLSAIKTQLPQIKRFNYGKQIDVIEKLLLNSSHTSQSSPSSVKTSLNSAPMTSDIFNVSTFGFTGDSSAIETRKSPFDNKSNSEAASETS</sequence>
<evidence type="ECO:0000256" key="6">
    <source>
        <dbReference type="ARBA" id="ARBA00060736"/>
    </source>
</evidence>